<evidence type="ECO:0000313" key="1">
    <source>
        <dbReference type="EMBL" id="MPC48293.1"/>
    </source>
</evidence>
<evidence type="ECO:0000313" key="2">
    <source>
        <dbReference type="Proteomes" id="UP000324222"/>
    </source>
</evidence>
<proteinExistence type="predicted"/>
<organism evidence="1 2">
    <name type="scientific">Portunus trituberculatus</name>
    <name type="common">Swimming crab</name>
    <name type="synonym">Neptunus trituberculatus</name>
    <dbReference type="NCBI Taxonomy" id="210409"/>
    <lineage>
        <taxon>Eukaryota</taxon>
        <taxon>Metazoa</taxon>
        <taxon>Ecdysozoa</taxon>
        <taxon>Arthropoda</taxon>
        <taxon>Crustacea</taxon>
        <taxon>Multicrustacea</taxon>
        <taxon>Malacostraca</taxon>
        <taxon>Eumalacostraca</taxon>
        <taxon>Eucarida</taxon>
        <taxon>Decapoda</taxon>
        <taxon>Pleocyemata</taxon>
        <taxon>Brachyura</taxon>
        <taxon>Eubrachyura</taxon>
        <taxon>Portunoidea</taxon>
        <taxon>Portunidae</taxon>
        <taxon>Portuninae</taxon>
        <taxon>Portunus</taxon>
    </lineage>
</organism>
<protein>
    <submittedName>
        <fullName evidence="1">Uncharacterized protein</fullName>
    </submittedName>
</protein>
<accession>A0A5B7FTL2</accession>
<dbReference type="Proteomes" id="UP000324222">
    <property type="component" value="Unassembled WGS sequence"/>
</dbReference>
<dbReference type="EMBL" id="VSRR010008205">
    <property type="protein sequence ID" value="MPC48293.1"/>
    <property type="molecule type" value="Genomic_DNA"/>
</dbReference>
<sequence length="69" mass="7377">MLPDTILLEGDTSLETTGATINCSLVSTSTPCYEYYHCHRNPRRRRPLTAGTIHAGESGAGLGESVANI</sequence>
<dbReference type="AlphaFoldDB" id="A0A5B7FTL2"/>
<reference evidence="1 2" key="1">
    <citation type="submission" date="2019-05" db="EMBL/GenBank/DDBJ databases">
        <title>Another draft genome of Portunus trituberculatus and its Hox gene families provides insights of decapod evolution.</title>
        <authorList>
            <person name="Jeong J.-H."/>
            <person name="Song I."/>
            <person name="Kim S."/>
            <person name="Choi T."/>
            <person name="Kim D."/>
            <person name="Ryu S."/>
            <person name="Kim W."/>
        </authorList>
    </citation>
    <scope>NUCLEOTIDE SEQUENCE [LARGE SCALE GENOMIC DNA]</scope>
    <source>
        <tissue evidence="1">Muscle</tissue>
    </source>
</reference>
<comment type="caution">
    <text evidence="1">The sequence shown here is derived from an EMBL/GenBank/DDBJ whole genome shotgun (WGS) entry which is preliminary data.</text>
</comment>
<gene>
    <name evidence="1" type="ORF">E2C01_042061</name>
</gene>
<name>A0A5B7FTL2_PORTR</name>
<keyword evidence="2" id="KW-1185">Reference proteome</keyword>